<reference evidence="1 2" key="1">
    <citation type="journal article" name="Sci. Rep.">
        <title>Genome-scale phylogenetic analyses confirm Olpidium as the closest living zoosporic fungus to the non-flagellated, terrestrial fungi.</title>
        <authorList>
            <person name="Chang Y."/>
            <person name="Rochon D."/>
            <person name="Sekimoto S."/>
            <person name="Wang Y."/>
            <person name="Chovatia M."/>
            <person name="Sandor L."/>
            <person name="Salamov A."/>
            <person name="Grigoriev I.V."/>
            <person name="Stajich J.E."/>
            <person name="Spatafora J.W."/>
        </authorList>
    </citation>
    <scope>NUCLEOTIDE SEQUENCE [LARGE SCALE GENOMIC DNA]</scope>
    <source>
        <strain evidence="1">S191</strain>
    </source>
</reference>
<keyword evidence="2" id="KW-1185">Reference proteome</keyword>
<evidence type="ECO:0000313" key="2">
    <source>
        <dbReference type="Proteomes" id="UP000673691"/>
    </source>
</evidence>
<sequence>MGHRRIVTTFAAAHQQSLPPGAHRQWLPVDDDLPFSGDEAVYEDGAQANKLPNGGRWWWTNWDVGQFRPGAVQ</sequence>
<dbReference type="AlphaFoldDB" id="A0A8H7ZW90"/>
<gene>
    <name evidence="1" type="ORF">BJ554DRAFT_7577</name>
</gene>
<proteinExistence type="predicted"/>
<name>A0A8H7ZW90_9FUNG</name>
<dbReference type="EMBL" id="JAEFCI010005301">
    <property type="protein sequence ID" value="KAG5460384.1"/>
    <property type="molecule type" value="Genomic_DNA"/>
</dbReference>
<evidence type="ECO:0000313" key="1">
    <source>
        <dbReference type="EMBL" id="KAG5460384.1"/>
    </source>
</evidence>
<accession>A0A8H7ZW90</accession>
<comment type="caution">
    <text evidence="1">The sequence shown here is derived from an EMBL/GenBank/DDBJ whole genome shotgun (WGS) entry which is preliminary data.</text>
</comment>
<organism evidence="1 2">
    <name type="scientific">Olpidium bornovanus</name>
    <dbReference type="NCBI Taxonomy" id="278681"/>
    <lineage>
        <taxon>Eukaryota</taxon>
        <taxon>Fungi</taxon>
        <taxon>Fungi incertae sedis</taxon>
        <taxon>Olpidiomycota</taxon>
        <taxon>Olpidiomycotina</taxon>
        <taxon>Olpidiomycetes</taxon>
        <taxon>Olpidiales</taxon>
        <taxon>Olpidiaceae</taxon>
        <taxon>Olpidium</taxon>
    </lineage>
</organism>
<dbReference type="Proteomes" id="UP000673691">
    <property type="component" value="Unassembled WGS sequence"/>
</dbReference>
<protein>
    <submittedName>
        <fullName evidence="1">Uncharacterized protein</fullName>
    </submittedName>
</protein>